<dbReference type="AlphaFoldDB" id="A0A9N9FL89"/>
<dbReference type="Pfam" id="PF08303">
    <property type="entry name" value="tRNA_lig_kinase"/>
    <property type="match status" value="1"/>
</dbReference>
<organism evidence="4 5">
    <name type="scientific">Diversispora eburnea</name>
    <dbReference type="NCBI Taxonomy" id="1213867"/>
    <lineage>
        <taxon>Eukaryota</taxon>
        <taxon>Fungi</taxon>
        <taxon>Fungi incertae sedis</taxon>
        <taxon>Mucoromycota</taxon>
        <taxon>Glomeromycotina</taxon>
        <taxon>Glomeromycetes</taxon>
        <taxon>Diversisporales</taxon>
        <taxon>Diversisporaceae</taxon>
        <taxon>Diversispora</taxon>
    </lineage>
</organism>
<evidence type="ECO:0000313" key="4">
    <source>
        <dbReference type="EMBL" id="CAG8544224.1"/>
    </source>
</evidence>
<dbReference type="GO" id="GO:0005524">
    <property type="term" value="F:ATP binding"/>
    <property type="evidence" value="ECO:0007669"/>
    <property type="project" value="InterPro"/>
</dbReference>
<dbReference type="Proteomes" id="UP000789706">
    <property type="component" value="Unassembled WGS sequence"/>
</dbReference>
<dbReference type="OrthoDB" id="276239at2759"/>
<evidence type="ECO:0000313" key="5">
    <source>
        <dbReference type="Proteomes" id="UP000789706"/>
    </source>
</evidence>
<feature type="domain" description="tRNA ligase phosphodiesterase" evidence="1">
    <location>
        <begin position="570"/>
        <end position="697"/>
    </location>
</feature>
<dbReference type="GO" id="GO:0005634">
    <property type="term" value="C:nucleus"/>
    <property type="evidence" value="ECO:0007669"/>
    <property type="project" value="TreeGrafter"/>
</dbReference>
<proteinExistence type="predicted"/>
<sequence>MDPYKVPSKLDPDTIYTVTEKDLQKSHEFVKLLYVAGAKETKKSRIMKPNEQVHKPSGLTIYSWKTNDWNYKKGILPTKARGLFTRVTENHKHEILIRGYDKFFNVNEWENIYANTKSPYEITHKENGCIIFISGLPGDHILITSKHSLGEKQKPDEITHAGKGEEWLNKHLEKVGKSKKDLASYLYKYKLTAVAELCDDSFQEHVLEYTPEQSGLRLHGINYNLPELKTWPMNYVTAFAEEWGFHKTKYSINNFIPDNIKEKNSEEHNIEGFVIRTKLKSSNEDFFFKIKKEPYLLYREWREITKALLAKKNPRPTYKLSKHYIEWVKEKMKSEPSLFKDYTHYRGIIRIRDLFLEYWENQGFKKSFEKISEKKKEPKPKQYKKTLIVPIATNDDIQNRSKFHDAIIKQFEDINVVFADRNNHLINHRETLIKAVRDAFPNDVRTIAIYWDHHKYDFERISEITSERISSRGNNHQTLKAENPKLNEIIWRFLNEFEPLGNHEMCNLFDHAIELDILDNTETNLMKVIEKLHSIIGIEIPSEERIKAVLKEANNYTPEIHKIVSKNVDNKVYKILKDNNRIIVEPHVTLIHRSVKKLYQDYWEKCKVMCAGEPQEVKVYIDKLVLTNELMTFVVKKTEPEVECKNKVPHVTVGTINKKIKPSKSNEVLENSLINGITKNMEIVQLDSELILTGIIKKFQ</sequence>
<gene>
    <name evidence="4" type="ORF">DEBURN_LOCUS6773</name>
</gene>
<evidence type="ECO:0000259" key="3">
    <source>
        <dbReference type="Pfam" id="PF09511"/>
    </source>
</evidence>
<dbReference type="InterPro" id="IPR015965">
    <property type="entry name" value="tRNA_lig_PDEase"/>
</dbReference>
<dbReference type="GO" id="GO:0006388">
    <property type="term" value="P:tRNA splicing, via endonucleolytic cleavage and ligation"/>
    <property type="evidence" value="ECO:0007669"/>
    <property type="project" value="InterPro"/>
</dbReference>
<name>A0A9N9FL89_9GLOM</name>
<keyword evidence="5" id="KW-1185">Reference proteome</keyword>
<evidence type="ECO:0000259" key="2">
    <source>
        <dbReference type="Pfam" id="PF08303"/>
    </source>
</evidence>
<dbReference type="PANTHER" id="PTHR32004:SF1">
    <property type="entry name" value="TRNA LIGASE"/>
    <property type="match status" value="1"/>
</dbReference>
<comment type="caution">
    <text evidence="4">The sequence shown here is derived from an EMBL/GenBank/DDBJ whole genome shotgun (WGS) entry which is preliminary data.</text>
</comment>
<feature type="domain" description="tRNA ligase kinase" evidence="2">
    <location>
        <begin position="393"/>
        <end position="517"/>
    </location>
</feature>
<dbReference type="InterPro" id="IPR015966">
    <property type="entry name" value="tRNA_lig_kin_fungi"/>
</dbReference>
<accession>A0A9N9FL89</accession>
<protein>
    <submittedName>
        <fullName evidence="4">11756_t:CDS:1</fullName>
    </submittedName>
</protein>
<evidence type="ECO:0000259" key="1">
    <source>
        <dbReference type="Pfam" id="PF08302"/>
    </source>
</evidence>
<dbReference type="Pfam" id="PF08302">
    <property type="entry name" value="tRNA_lig_CPD"/>
    <property type="match status" value="1"/>
</dbReference>
<dbReference type="Pfam" id="PF09511">
    <property type="entry name" value="RNA_lig_T4_1"/>
    <property type="match status" value="1"/>
</dbReference>
<dbReference type="GO" id="GO:0003972">
    <property type="term" value="F:RNA ligase (ATP) activity"/>
    <property type="evidence" value="ECO:0007669"/>
    <property type="project" value="InterPro"/>
</dbReference>
<dbReference type="InterPro" id="IPR019039">
    <property type="entry name" value="T4-Rnl1-like_N"/>
</dbReference>
<dbReference type="PANTHER" id="PTHR32004">
    <property type="entry name" value="TRNA LIGASE"/>
    <property type="match status" value="1"/>
</dbReference>
<dbReference type="EMBL" id="CAJVPK010000735">
    <property type="protein sequence ID" value="CAG8544224.1"/>
    <property type="molecule type" value="Genomic_DNA"/>
</dbReference>
<feature type="domain" description="T4 RNA ligase 1-like N-terminal" evidence="3">
    <location>
        <begin position="79"/>
        <end position="296"/>
    </location>
</feature>
<reference evidence="4" key="1">
    <citation type="submission" date="2021-06" db="EMBL/GenBank/DDBJ databases">
        <authorList>
            <person name="Kallberg Y."/>
            <person name="Tangrot J."/>
            <person name="Rosling A."/>
        </authorList>
    </citation>
    <scope>NUCLEOTIDE SEQUENCE</scope>
    <source>
        <strain evidence="4">AZ414A</strain>
    </source>
</reference>